<organism evidence="2">
    <name type="scientific">bioreactor metagenome</name>
    <dbReference type="NCBI Taxonomy" id="1076179"/>
    <lineage>
        <taxon>unclassified sequences</taxon>
        <taxon>metagenomes</taxon>
        <taxon>ecological metagenomes</taxon>
    </lineage>
</organism>
<feature type="compositionally biased region" description="Basic and acidic residues" evidence="1">
    <location>
        <begin position="181"/>
        <end position="212"/>
    </location>
</feature>
<accession>A0A644T423</accession>
<feature type="region of interest" description="Disordered" evidence="1">
    <location>
        <begin position="513"/>
        <end position="541"/>
    </location>
</feature>
<dbReference type="AlphaFoldDB" id="A0A644T423"/>
<feature type="region of interest" description="Disordered" evidence="1">
    <location>
        <begin position="92"/>
        <end position="112"/>
    </location>
</feature>
<feature type="region of interest" description="Disordered" evidence="1">
    <location>
        <begin position="129"/>
        <end position="216"/>
    </location>
</feature>
<reference evidence="2" key="1">
    <citation type="submission" date="2019-08" db="EMBL/GenBank/DDBJ databases">
        <authorList>
            <person name="Kucharzyk K."/>
            <person name="Murdoch R.W."/>
            <person name="Higgins S."/>
            <person name="Loffler F."/>
        </authorList>
    </citation>
    <scope>NUCLEOTIDE SEQUENCE</scope>
</reference>
<feature type="region of interest" description="Disordered" evidence="1">
    <location>
        <begin position="1"/>
        <end position="32"/>
    </location>
</feature>
<sequence>MVRLGSGSDPPSQPGFLPLGLPSGLGPPDCPDTSLQYHSRHWTTSFHALPIRKGWHRSGVWQVKLRKSWRFAPSKCPKRRQSNHRKYNFYTPVGAGERDPQRHHRSEAQQRQHLVCPGHVVARFEPGELQREGGGEEDRGVEARPDQGGDERRLPPAVAAQRVEHRHVGQLRRKERRARTERHAEADERTELADDLRADERAQDADDETRHDHAARRARALQAVGHVGDEEGEGIGEGAPGQPLAEQVLHQDVGGHHDGGHGENAGQITFHGSPFLHGRGDMARPCRTRGADTPVPGFGQGRSGPQAVFDDLGALKEAEIVVRDHRQANRALRVAPGRQPLEVVMGAGRGLHQHVAAADRVALDVEDPDPGEEAQKAPEVALEQVEPPIRAEIGIDRQPAAIARNREGLVPGAVAIAPDREGQLETARALGQGVKRARGIDRQRFERGVALEMLERLGPRQALGRAVVGGVMGDPRHPLEGDVDAAIGRLGQPLGIARHRVERLARAVVQNDRAAGRNAKDAAGGVAADPPAPDRGPVRLGDKIAPVGAEFNAGKAAEGGVRHRPDPALQIFRARLCAGGASRPAAQAQHQPDEGAGQREARTVRHSAGRSDRT</sequence>
<dbReference type="EMBL" id="VSSQ01000013">
    <property type="protein sequence ID" value="MPL60892.1"/>
    <property type="molecule type" value="Genomic_DNA"/>
</dbReference>
<feature type="compositionally biased region" description="Basic and acidic residues" evidence="1">
    <location>
        <begin position="129"/>
        <end position="154"/>
    </location>
</feature>
<comment type="caution">
    <text evidence="2">The sequence shown here is derived from an EMBL/GenBank/DDBJ whole genome shotgun (WGS) entry which is preliminary data.</text>
</comment>
<proteinExistence type="predicted"/>
<feature type="compositionally biased region" description="Basic and acidic residues" evidence="1">
    <location>
        <begin position="96"/>
        <end position="110"/>
    </location>
</feature>
<evidence type="ECO:0000313" key="2">
    <source>
        <dbReference type="EMBL" id="MPL60892.1"/>
    </source>
</evidence>
<feature type="compositionally biased region" description="Basic and acidic residues" evidence="1">
    <location>
        <begin position="591"/>
        <end position="614"/>
    </location>
</feature>
<evidence type="ECO:0000256" key="1">
    <source>
        <dbReference type="SAM" id="MobiDB-lite"/>
    </source>
</evidence>
<gene>
    <name evidence="2" type="ORF">SDC9_06455</name>
</gene>
<protein>
    <submittedName>
        <fullName evidence="2">Uncharacterized protein</fullName>
    </submittedName>
</protein>
<feature type="region of interest" description="Disordered" evidence="1">
    <location>
        <begin position="580"/>
        <end position="614"/>
    </location>
</feature>
<feature type="compositionally biased region" description="Basic residues" evidence="1">
    <location>
        <begin position="168"/>
        <end position="180"/>
    </location>
</feature>
<feature type="compositionally biased region" description="Low complexity" evidence="1">
    <location>
        <begin position="14"/>
        <end position="27"/>
    </location>
</feature>
<name>A0A644T423_9ZZZZ</name>
<feature type="region of interest" description="Disordered" evidence="1">
    <location>
        <begin position="252"/>
        <end position="277"/>
    </location>
</feature>